<dbReference type="Proteomes" id="UP000272400">
    <property type="component" value="Unassembled WGS sequence"/>
</dbReference>
<dbReference type="RefSeq" id="WP_148085818.1">
    <property type="nucleotide sequence ID" value="NZ_RJKE01000001.1"/>
</dbReference>
<feature type="region of interest" description="Disordered" evidence="1">
    <location>
        <begin position="128"/>
        <end position="149"/>
    </location>
</feature>
<dbReference type="EMBL" id="RJKE01000001">
    <property type="protein sequence ID" value="ROO82547.1"/>
    <property type="molecule type" value="Genomic_DNA"/>
</dbReference>
<evidence type="ECO:0000256" key="1">
    <source>
        <dbReference type="SAM" id="MobiDB-lite"/>
    </source>
</evidence>
<proteinExistence type="predicted"/>
<gene>
    <name evidence="2" type="ORF">EDD29_0027</name>
</gene>
<evidence type="ECO:0000313" key="2">
    <source>
        <dbReference type="EMBL" id="ROO82547.1"/>
    </source>
</evidence>
<dbReference type="AlphaFoldDB" id="A0A3N1CMK2"/>
<accession>A0A3N1CMK2</accession>
<keyword evidence="3" id="KW-1185">Reference proteome</keyword>
<name>A0A3N1CMK2_9ACTN</name>
<comment type="caution">
    <text evidence="2">The sequence shown here is derived from an EMBL/GenBank/DDBJ whole genome shotgun (WGS) entry which is preliminary data.</text>
</comment>
<sequence>MSRGALLDASETPPRAEEPPKASMIVRDTGQLAVFRGFLSLQATKAQMQARLRHTLIAAANEAVTNALCHGAPPYVVHVHSNGDELVVDVIDRGGTPFTPGDGIETARLLVRALVIGTGNGLTQVQLRQPLRDAPETQTPAPELADAVR</sequence>
<organism evidence="2 3">
    <name type="scientific">Actinocorallia herbida</name>
    <dbReference type="NCBI Taxonomy" id="58109"/>
    <lineage>
        <taxon>Bacteria</taxon>
        <taxon>Bacillati</taxon>
        <taxon>Actinomycetota</taxon>
        <taxon>Actinomycetes</taxon>
        <taxon>Streptosporangiales</taxon>
        <taxon>Thermomonosporaceae</taxon>
        <taxon>Actinocorallia</taxon>
    </lineage>
</organism>
<reference evidence="2 3" key="1">
    <citation type="submission" date="2018-11" db="EMBL/GenBank/DDBJ databases">
        <title>Sequencing the genomes of 1000 actinobacteria strains.</title>
        <authorList>
            <person name="Klenk H.-P."/>
        </authorList>
    </citation>
    <scope>NUCLEOTIDE SEQUENCE [LARGE SCALE GENOMIC DNA]</scope>
    <source>
        <strain evidence="2 3">DSM 44254</strain>
    </source>
</reference>
<dbReference type="OrthoDB" id="3748385at2"/>
<evidence type="ECO:0000313" key="3">
    <source>
        <dbReference type="Proteomes" id="UP000272400"/>
    </source>
</evidence>
<feature type="region of interest" description="Disordered" evidence="1">
    <location>
        <begin position="1"/>
        <end position="20"/>
    </location>
</feature>
<dbReference type="InterPro" id="IPR036890">
    <property type="entry name" value="HATPase_C_sf"/>
</dbReference>
<dbReference type="Gene3D" id="3.30.565.10">
    <property type="entry name" value="Histidine kinase-like ATPase, C-terminal domain"/>
    <property type="match status" value="1"/>
</dbReference>
<evidence type="ECO:0008006" key="4">
    <source>
        <dbReference type="Google" id="ProtNLM"/>
    </source>
</evidence>
<protein>
    <recommendedName>
        <fullName evidence="4">Anti-sigma regulatory factor (Ser/Thr protein kinase)</fullName>
    </recommendedName>
</protein>